<evidence type="ECO:0000259" key="4">
    <source>
        <dbReference type="Pfam" id="PF24808"/>
    </source>
</evidence>
<feature type="transmembrane region" description="Helical" evidence="2">
    <location>
        <begin position="175"/>
        <end position="192"/>
    </location>
</feature>
<keyword evidence="6" id="KW-1185">Reference proteome</keyword>
<feature type="signal peptide" evidence="3">
    <location>
        <begin position="1"/>
        <end position="18"/>
    </location>
</feature>
<keyword evidence="2" id="KW-0472">Membrane</keyword>
<protein>
    <recommendedName>
        <fullName evidence="4">DUF7707 domain-containing protein</fullName>
    </recommendedName>
</protein>
<dbReference type="PhylomeDB" id="S8AYE7"/>
<feature type="region of interest" description="Disordered" evidence="1">
    <location>
        <begin position="136"/>
        <end position="162"/>
    </location>
</feature>
<organism evidence="5 6">
    <name type="scientific">Penicillium oxalicum (strain 114-2 / CGMCC 5302)</name>
    <name type="common">Penicillium decumbens</name>
    <dbReference type="NCBI Taxonomy" id="933388"/>
    <lineage>
        <taxon>Eukaryota</taxon>
        <taxon>Fungi</taxon>
        <taxon>Dikarya</taxon>
        <taxon>Ascomycota</taxon>
        <taxon>Pezizomycotina</taxon>
        <taxon>Eurotiomycetes</taxon>
        <taxon>Eurotiomycetidae</taxon>
        <taxon>Eurotiales</taxon>
        <taxon>Aspergillaceae</taxon>
        <taxon>Penicillium</taxon>
    </lineage>
</organism>
<feature type="domain" description="DUF7707" evidence="4">
    <location>
        <begin position="23"/>
        <end position="124"/>
    </location>
</feature>
<accession>S8AYE7</accession>
<dbReference type="EMBL" id="KB644413">
    <property type="protein sequence ID" value="EPS31378.1"/>
    <property type="molecule type" value="Genomic_DNA"/>
</dbReference>
<reference evidence="5 6" key="1">
    <citation type="journal article" date="2013" name="PLoS ONE">
        <title>Genomic and secretomic analyses reveal unique features of the lignocellulolytic enzyme system of Penicillium decumbens.</title>
        <authorList>
            <person name="Liu G."/>
            <person name="Zhang L."/>
            <person name="Wei X."/>
            <person name="Zou G."/>
            <person name="Qin Y."/>
            <person name="Ma L."/>
            <person name="Li J."/>
            <person name="Zheng H."/>
            <person name="Wang S."/>
            <person name="Wang C."/>
            <person name="Xun L."/>
            <person name="Zhao G.-P."/>
            <person name="Zhou Z."/>
            <person name="Qu Y."/>
        </authorList>
    </citation>
    <scope>NUCLEOTIDE SEQUENCE [LARGE SCALE GENOMIC DNA]</scope>
    <source>
        <strain evidence="6">114-2 / CGMCC 5302</strain>
    </source>
</reference>
<dbReference type="eggNOG" id="ENOG502S9NN">
    <property type="taxonomic scope" value="Eukaryota"/>
</dbReference>
<evidence type="ECO:0000313" key="6">
    <source>
        <dbReference type="Proteomes" id="UP000019376"/>
    </source>
</evidence>
<evidence type="ECO:0000256" key="1">
    <source>
        <dbReference type="SAM" id="MobiDB-lite"/>
    </source>
</evidence>
<dbReference type="Pfam" id="PF24808">
    <property type="entry name" value="DUF7707"/>
    <property type="match status" value="1"/>
</dbReference>
<dbReference type="HOGENOM" id="CLU_084512_0_0_1"/>
<name>S8AYE7_PENO1</name>
<dbReference type="InterPro" id="IPR056124">
    <property type="entry name" value="DUF7707"/>
</dbReference>
<feature type="chain" id="PRO_5004548221" description="DUF7707 domain-containing protein" evidence="3">
    <location>
        <begin position="19"/>
        <end position="193"/>
    </location>
</feature>
<evidence type="ECO:0000256" key="2">
    <source>
        <dbReference type="SAM" id="Phobius"/>
    </source>
</evidence>
<dbReference type="PANTHER" id="PTHR38118">
    <property type="entry name" value="ANCHORED CELL WALL PROTEIN 11-RELATED"/>
    <property type="match status" value="1"/>
</dbReference>
<keyword evidence="2" id="KW-0812">Transmembrane</keyword>
<gene>
    <name evidence="5" type="ORF">PDE_06333</name>
</gene>
<evidence type="ECO:0000256" key="3">
    <source>
        <dbReference type="SAM" id="SignalP"/>
    </source>
</evidence>
<keyword evidence="2" id="KW-1133">Transmembrane helix</keyword>
<keyword evidence="3" id="KW-0732">Signal</keyword>
<dbReference type="AlphaFoldDB" id="S8AYE7"/>
<dbReference type="OrthoDB" id="2439692at2759"/>
<sequence length="193" mass="20024">MLSNLLLVLASTTALVSSQSAGSIDPNTVDLKTRKYWCDQQKSLCPLLCLQLSTGKPIANDCEPKTLDYHCICSNNISPNSSQYSQTMPYFICTEANEQCVKACSDSACQSECRTAHPCGAQDPIRVNVTTTASTSTASMTATGSSTASTGSGAAQTQEATGGAARGQMGEISQFYGLGVLVAGIAAGFAVLL</sequence>
<proteinExistence type="predicted"/>
<dbReference type="Proteomes" id="UP000019376">
    <property type="component" value="Unassembled WGS sequence"/>
</dbReference>
<dbReference type="PANTHER" id="PTHR38118:SF2">
    <property type="entry name" value="CDP-ALCOHOL PHOSPHATIDYLTRANSFERASE PROTEIN"/>
    <property type="match status" value="1"/>
</dbReference>
<evidence type="ECO:0000313" key="5">
    <source>
        <dbReference type="EMBL" id="EPS31378.1"/>
    </source>
</evidence>